<evidence type="ECO:0000313" key="2">
    <source>
        <dbReference type="EMBL" id="BCB88716.1"/>
    </source>
</evidence>
<dbReference type="InterPro" id="IPR011748">
    <property type="entry name" value="Unchr_phage_tail-like"/>
</dbReference>
<reference evidence="2 3" key="2">
    <citation type="submission" date="2020-03" db="EMBL/GenBank/DDBJ databases">
        <authorList>
            <person name="Ichikawa N."/>
            <person name="Kimura A."/>
            <person name="Kitahashi Y."/>
            <person name="Uohara A."/>
        </authorList>
    </citation>
    <scope>NUCLEOTIDE SEQUENCE [LARGE SCALE GENOMIC DNA]</scope>
    <source>
        <strain evidence="2 3">NBRC 105367</strain>
    </source>
</reference>
<dbReference type="AlphaFoldDB" id="A0A6F8YRN0"/>
<dbReference type="InterPro" id="IPR006521">
    <property type="entry name" value="Tail_protein_I"/>
</dbReference>
<gene>
    <name evidence="2" type="ORF">Psuf_060290</name>
</gene>
<evidence type="ECO:0000256" key="1">
    <source>
        <dbReference type="SAM" id="MobiDB-lite"/>
    </source>
</evidence>
<dbReference type="Pfam" id="PF09684">
    <property type="entry name" value="Tail_P2_I"/>
    <property type="match status" value="1"/>
</dbReference>
<dbReference type="Proteomes" id="UP000503011">
    <property type="component" value="Chromosome"/>
</dbReference>
<sequence length="152" mass="16097">MSAVARLVRGTVPELRMPYPIVGTLPAVYQEDPFTVRFTAGLDDVLAVIVATLDDIDAYVDPVLAPEDFLDWLAGWTGVTLDERWPVELRRALVAAAVVNYRGRGTLAALRAQLELVTGPGQIELSDNGGVAVSTTPAPTCPGPAPPRSSCG</sequence>
<feature type="compositionally biased region" description="Pro residues" evidence="1">
    <location>
        <begin position="139"/>
        <end position="152"/>
    </location>
</feature>
<dbReference type="NCBIfam" id="TIGR02242">
    <property type="entry name" value="tail_TIGR02242"/>
    <property type="match status" value="1"/>
</dbReference>
<evidence type="ECO:0000313" key="3">
    <source>
        <dbReference type="Proteomes" id="UP000503011"/>
    </source>
</evidence>
<evidence type="ECO:0008006" key="4">
    <source>
        <dbReference type="Google" id="ProtNLM"/>
    </source>
</evidence>
<dbReference type="EMBL" id="AP022871">
    <property type="protein sequence ID" value="BCB88716.1"/>
    <property type="molecule type" value="Genomic_DNA"/>
</dbReference>
<feature type="region of interest" description="Disordered" evidence="1">
    <location>
        <begin position="129"/>
        <end position="152"/>
    </location>
</feature>
<accession>A0A6F8YRN0</accession>
<protein>
    <recommendedName>
        <fullName evidence="4">Phage tail protein</fullName>
    </recommendedName>
</protein>
<dbReference type="RefSeq" id="WP_197946031.1">
    <property type="nucleotide sequence ID" value="NZ_AP022871.1"/>
</dbReference>
<keyword evidence="3" id="KW-1185">Reference proteome</keyword>
<name>A0A6F8YRN0_9ACTN</name>
<reference evidence="2 3" key="1">
    <citation type="submission" date="2020-03" db="EMBL/GenBank/DDBJ databases">
        <title>Whole genome shotgun sequence of Phytohabitans suffuscus NBRC 105367.</title>
        <authorList>
            <person name="Komaki H."/>
            <person name="Tamura T."/>
        </authorList>
    </citation>
    <scope>NUCLEOTIDE SEQUENCE [LARGE SCALE GENOMIC DNA]</scope>
    <source>
        <strain evidence="2 3">NBRC 105367</strain>
    </source>
</reference>
<proteinExistence type="predicted"/>
<dbReference type="KEGG" id="psuu:Psuf_060290"/>
<organism evidence="2 3">
    <name type="scientific">Phytohabitans suffuscus</name>
    <dbReference type="NCBI Taxonomy" id="624315"/>
    <lineage>
        <taxon>Bacteria</taxon>
        <taxon>Bacillati</taxon>
        <taxon>Actinomycetota</taxon>
        <taxon>Actinomycetes</taxon>
        <taxon>Micromonosporales</taxon>
        <taxon>Micromonosporaceae</taxon>
    </lineage>
</organism>